<dbReference type="SFLD" id="SFLDG01067">
    <property type="entry name" value="SPASM/twitch_domain_containing"/>
    <property type="match status" value="1"/>
</dbReference>
<dbReference type="PANTHER" id="PTHR11228">
    <property type="entry name" value="RADICAL SAM DOMAIN PROTEIN"/>
    <property type="match status" value="1"/>
</dbReference>
<dbReference type="InterPro" id="IPR058240">
    <property type="entry name" value="rSAM_sf"/>
</dbReference>
<organism evidence="6 7">
    <name type="scientific">Paenibacillus arenosi</name>
    <dbReference type="NCBI Taxonomy" id="2774142"/>
    <lineage>
        <taxon>Bacteria</taxon>
        <taxon>Bacillati</taxon>
        <taxon>Bacillota</taxon>
        <taxon>Bacilli</taxon>
        <taxon>Bacillales</taxon>
        <taxon>Paenibacillaceae</taxon>
        <taxon>Paenibacillus</taxon>
    </lineage>
</organism>
<dbReference type="InterPro" id="IPR050377">
    <property type="entry name" value="Radical_SAM_PqqE_MftC-like"/>
</dbReference>
<dbReference type="InterPro" id="IPR007197">
    <property type="entry name" value="rSAM"/>
</dbReference>
<proteinExistence type="predicted"/>
<sequence>MKRLILTYNQNCNLSCDFCYINFHYEKIEDKTYEIIKRAISLNFDIITFGGGDAFSKKSFRDSCILAKENNLVTHVDTNGLSIKSNDFDFIKKYVDVIGISLDGIGEYHDDLRKSKNLFSKINSIIEHMESLNIKMKINTILTEKNKDSIYNLYIYLTKFKNIERWSIYQFFPLSVAKDYKDMFEISDENFDIILDFLNNESPHFKIEKFKFRDRVNGYIFCDEEGNVYTNSLEGEYIHLCSIFDYHVEEIISELKEFINPKTSNRYVSTQKKIYPKNGWKK</sequence>
<dbReference type="InterPro" id="IPR013785">
    <property type="entry name" value="Aldolase_TIM"/>
</dbReference>
<dbReference type="SFLD" id="SFLDS00029">
    <property type="entry name" value="Radical_SAM"/>
    <property type="match status" value="1"/>
</dbReference>
<keyword evidence="1" id="KW-0949">S-adenosyl-L-methionine</keyword>
<dbReference type="Gene3D" id="3.20.20.70">
    <property type="entry name" value="Aldolase class I"/>
    <property type="match status" value="1"/>
</dbReference>
<evidence type="ECO:0000313" key="6">
    <source>
        <dbReference type="EMBL" id="MBD8500130.1"/>
    </source>
</evidence>
<feature type="domain" description="Radical SAM core" evidence="5">
    <location>
        <begin position="1"/>
        <end position="211"/>
    </location>
</feature>
<evidence type="ECO:0000256" key="1">
    <source>
        <dbReference type="ARBA" id="ARBA00022691"/>
    </source>
</evidence>
<dbReference type="Proteomes" id="UP000634529">
    <property type="component" value="Unassembled WGS sequence"/>
</dbReference>
<comment type="caution">
    <text evidence="6">The sequence shown here is derived from an EMBL/GenBank/DDBJ whole genome shotgun (WGS) entry which is preliminary data.</text>
</comment>
<reference evidence="6 7" key="1">
    <citation type="submission" date="2020-09" db="EMBL/GenBank/DDBJ databases">
        <title>Paenibacillus sp. CAU 1523 isolated from sand of Haeundae Beach.</title>
        <authorList>
            <person name="Kim W."/>
        </authorList>
    </citation>
    <scope>NUCLEOTIDE SEQUENCE [LARGE SCALE GENOMIC DNA]</scope>
    <source>
        <strain evidence="6 7">CAU 1523</strain>
    </source>
</reference>
<dbReference type="SUPFAM" id="SSF102114">
    <property type="entry name" value="Radical SAM enzymes"/>
    <property type="match status" value="1"/>
</dbReference>
<evidence type="ECO:0000313" key="7">
    <source>
        <dbReference type="Proteomes" id="UP000634529"/>
    </source>
</evidence>
<dbReference type="Pfam" id="PF04055">
    <property type="entry name" value="Radical_SAM"/>
    <property type="match status" value="1"/>
</dbReference>
<keyword evidence="4" id="KW-0411">Iron-sulfur</keyword>
<accession>A0ABR9B195</accession>
<evidence type="ECO:0000259" key="5">
    <source>
        <dbReference type="PROSITE" id="PS51918"/>
    </source>
</evidence>
<evidence type="ECO:0000256" key="2">
    <source>
        <dbReference type="ARBA" id="ARBA00022723"/>
    </source>
</evidence>
<name>A0ABR9B195_9BACL</name>
<keyword evidence="2" id="KW-0479">Metal-binding</keyword>
<dbReference type="EMBL" id="JACYTN010000018">
    <property type="protein sequence ID" value="MBD8500130.1"/>
    <property type="molecule type" value="Genomic_DNA"/>
</dbReference>
<dbReference type="RefSeq" id="WP_192026444.1">
    <property type="nucleotide sequence ID" value="NZ_JACYTN010000018.1"/>
</dbReference>
<protein>
    <submittedName>
        <fullName evidence="6">Radical SAM protein</fullName>
    </submittedName>
</protein>
<dbReference type="CDD" id="cd01335">
    <property type="entry name" value="Radical_SAM"/>
    <property type="match status" value="1"/>
</dbReference>
<dbReference type="PANTHER" id="PTHR11228:SF7">
    <property type="entry name" value="PQQA PEPTIDE CYCLASE"/>
    <property type="match status" value="1"/>
</dbReference>
<dbReference type="PROSITE" id="PS51918">
    <property type="entry name" value="RADICAL_SAM"/>
    <property type="match status" value="1"/>
</dbReference>
<evidence type="ECO:0000256" key="4">
    <source>
        <dbReference type="ARBA" id="ARBA00023014"/>
    </source>
</evidence>
<keyword evidence="3" id="KW-0408">Iron</keyword>
<keyword evidence="7" id="KW-1185">Reference proteome</keyword>
<evidence type="ECO:0000256" key="3">
    <source>
        <dbReference type="ARBA" id="ARBA00023004"/>
    </source>
</evidence>
<gene>
    <name evidence="6" type="ORF">IFO66_17705</name>
</gene>